<proteinExistence type="predicted"/>
<organism evidence="1 2">
    <name type="scientific">Adhaeribacter pallidiroseus</name>
    <dbReference type="NCBI Taxonomy" id="2072847"/>
    <lineage>
        <taxon>Bacteria</taxon>
        <taxon>Pseudomonadati</taxon>
        <taxon>Bacteroidota</taxon>
        <taxon>Cytophagia</taxon>
        <taxon>Cytophagales</taxon>
        <taxon>Hymenobacteraceae</taxon>
        <taxon>Adhaeribacter</taxon>
    </lineage>
</organism>
<dbReference type="EMBL" id="QASA01000001">
    <property type="protein sequence ID" value="RDC65201.1"/>
    <property type="molecule type" value="Genomic_DNA"/>
</dbReference>
<keyword evidence="2" id="KW-1185">Reference proteome</keyword>
<dbReference type="Proteomes" id="UP000253919">
    <property type="component" value="Unassembled WGS sequence"/>
</dbReference>
<evidence type="ECO:0000313" key="1">
    <source>
        <dbReference type="EMBL" id="RDC65201.1"/>
    </source>
</evidence>
<evidence type="ECO:0000313" key="2">
    <source>
        <dbReference type="Proteomes" id="UP000253919"/>
    </source>
</evidence>
<protein>
    <submittedName>
        <fullName evidence="1">Uncharacterized protein</fullName>
    </submittedName>
</protein>
<dbReference type="AlphaFoldDB" id="A0A369QJV9"/>
<gene>
    <name evidence="1" type="ORF">AHMF7616_03831</name>
</gene>
<sequence length="109" mass="12366">MLSLVTAQATPLNFPNPDRGNDERLKVQAIEQTRELAIKLGLNEADYIRVKNIIFQKLIAIQEVQDTYAKNPELQKKKMQVILEDYNQQLAGALSAKQHKMYLAIASVN</sequence>
<comment type="caution">
    <text evidence="1">The sequence shown here is derived from an EMBL/GenBank/DDBJ whole genome shotgun (WGS) entry which is preliminary data.</text>
</comment>
<name>A0A369QJV9_9BACT</name>
<reference evidence="1 2" key="1">
    <citation type="submission" date="2018-04" db="EMBL/GenBank/DDBJ databases">
        <title>Adhaeribacter sp. HMF7616 genome sequencing and assembly.</title>
        <authorList>
            <person name="Kang H."/>
            <person name="Kang J."/>
            <person name="Cha I."/>
            <person name="Kim H."/>
            <person name="Joh K."/>
        </authorList>
    </citation>
    <scope>NUCLEOTIDE SEQUENCE [LARGE SCALE GENOMIC DNA]</scope>
    <source>
        <strain evidence="1 2">HMF7616</strain>
    </source>
</reference>
<accession>A0A369QJV9</accession>